<dbReference type="EMBL" id="MGEL01000030">
    <property type="protein sequence ID" value="OGL83269.1"/>
    <property type="molecule type" value="Genomic_DNA"/>
</dbReference>
<sequence>MAVSAIAAGSDLNAKSNEVADTAQILEGDGSSSVTPAGGLSLSTASDTPAGATLPQGANGVNVLKIRASASGGDVELDDLVLALGGVGATANISNVYLYEGSQRLTEGRSANSSTRQVTFSNLNFKVLNGQSRNLWVSVETSTSATAADTMSFSVVSANGAAVSGVQGNTFSFSGNSVGTVTITKTGTITNPSLGQQNAVIGKFRVTAGTENAEIQRLRLKINNASDHSAFSLYQGADKVADGVYASGDYVDFAFTAPYTVAEGNSRNFDVKAKIGGQAAENISIAMDRDTDLVAVGGDFGFNQSVTRSGYDGGAAAATEDDANTCFTSSAATTNDCSFSTIQGGDVTFAFNGPPAGDVHSNSQDVILFSFSVTSAQNVTVKDLDFIVYGEDNGLANAFVPGDDTTLDSDGLVNTNGEGNLKDLKVRHSNGSGVLLSPLELDCVANTTACGSDGTRDGAQTIDFTDDFTLTAGTTYDLELTADIDNDVTADTEFGATLDVSGLTIEDSNGDNLTLGTDIIPSGDLIGNNRTARSAALTVALASSPVSTTVVQGTSNVNVAAFTMTAGVGSDVTVSSATVSAYADEGGTTTGTLGGETGAQVEDFISSCSIYDGDGTLLDGPAAASNSGANFVFDDMLWTVPAGTVEVMSVYCNLANPSDTDTDVFSWGLNDVSADMVASDEDGNSVTATGDAVNHGGTALGTTVGTTTGVASVAISIASAGTLAYAPDPGSPNADILVAGTSGNVVSKFKFTATNESMLVTRLTVSEEAAEDDNFGTNATTYTNNVASVAVSYPDSNGATATATAFMSGNEAKFDGLDFLVPANSPKVVTVSVSVPGSNRDSGGSAQSGEDLLVELFLDATNDDNFRAVGQGSGSVLDDDDPTSSNTGLSAFVIHETKPTISLASGSPSGAKVPGLDEVLRFTVAASSNEDVVVDEAIFKMVSTDNNGATAAGSDWNECSSAVSGNSVDADFSLYDYTDLGTELDTSSSAWNLLSSTGANCEATADTSIAFVQLELVAADDLVIAAGTTKTFSLWFDSTGASATNDDSVRFDIPADPIASAYIDSGAFDVNGAVTGEDTTTLTIDTGSSRPLHGDVVCLSSGTCASTDEIVLVTNIDDDTATALYVSRGYLGRNRGGSGATVADNTELDYLPSSLVWYDDGSTTDDTDAFEDEVSGSYLVDNLPLIGGTIIF</sequence>
<reference evidence="2 3" key="1">
    <citation type="journal article" date="2016" name="Nat. Commun.">
        <title>Thousands of microbial genomes shed light on interconnected biogeochemical processes in an aquifer system.</title>
        <authorList>
            <person name="Anantharaman K."/>
            <person name="Brown C.T."/>
            <person name="Hug L.A."/>
            <person name="Sharon I."/>
            <person name="Castelle C.J."/>
            <person name="Probst A.J."/>
            <person name="Thomas B.C."/>
            <person name="Singh A."/>
            <person name="Wilkins M.J."/>
            <person name="Karaoz U."/>
            <person name="Brodie E.L."/>
            <person name="Williams K.H."/>
            <person name="Hubbard S.S."/>
            <person name="Banfield J.F."/>
        </authorList>
    </citation>
    <scope>NUCLEOTIDE SEQUENCE [LARGE SCALE GENOMIC DNA]</scope>
</reference>
<evidence type="ECO:0000313" key="2">
    <source>
        <dbReference type="EMBL" id="OGL83269.1"/>
    </source>
</evidence>
<evidence type="ECO:0000313" key="3">
    <source>
        <dbReference type="Proteomes" id="UP000176932"/>
    </source>
</evidence>
<name>A0A1F7UYC4_9BACT</name>
<feature type="compositionally biased region" description="Polar residues" evidence="1">
    <location>
        <begin position="30"/>
        <end position="47"/>
    </location>
</feature>
<comment type="caution">
    <text evidence="2">The sequence shown here is derived from an EMBL/GenBank/DDBJ whole genome shotgun (WGS) entry which is preliminary data.</text>
</comment>
<dbReference type="AlphaFoldDB" id="A0A1F7UYC4"/>
<gene>
    <name evidence="2" type="ORF">A3B32_00825</name>
</gene>
<protein>
    <submittedName>
        <fullName evidence="2">Uncharacterized protein</fullName>
    </submittedName>
</protein>
<accession>A0A1F7UYC4</accession>
<dbReference type="Proteomes" id="UP000176932">
    <property type="component" value="Unassembled WGS sequence"/>
</dbReference>
<proteinExistence type="predicted"/>
<organism evidence="2 3">
    <name type="scientific">Candidatus Uhrbacteria bacterium RIFCSPLOWO2_01_FULL_53_9</name>
    <dbReference type="NCBI Taxonomy" id="1802403"/>
    <lineage>
        <taxon>Bacteria</taxon>
        <taxon>Candidatus Uhriibacteriota</taxon>
    </lineage>
</organism>
<evidence type="ECO:0000256" key="1">
    <source>
        <dbReference type="SAM" id="MobiDB-lite"/>
    </source>
</evidence>
<feature type="region of interest" description="Disordered" evidence="1">
    <location>
        <begin position="28"/>
        <end position="54"/>
    </location>
</feature>